<accession>A0A6P8H3Z8</accession>
<evidence type="ECO:0000256" key="6">
    <source>
        <dbReference type="ARBA" id="ARBA00022990"/>
    </source>
</evidence>
<feature type="domain" description="ARID" evidence="12">
    <location>
        <begin position="385"/>
        <end position="476"/>
    </location>
</feature>
<feature type="compositionally biased region" description="Low complexity" evidence="11">
    <location>
        <begin position="266"/>
        <end position="277"/>
    </location>
</feature>
<feature type="compositionally biased region" description="Basic and acidic residues" evidence="11">
    <location>
        <begin position="1205"/>
        <end position="1217"/>
    </location>
</feature>
<keyword evidence="8" id="KW-0238">DNA-binding</keyword>
<feature type="region of interest" description="Disordered" evidence="11">
    <location>
        <begin position="1"/>
        <end position="179"/>
    </location>
</feature>
<feature type="compositionally biased region" description="Polar residues" evidence="11">
    <location>
        <begin position="126"/>
        <end position="147"/>
    </location>
</feature>
<dbReference type="InterPro" id="IPR021906">
    <property type="entry name" value="BAF250/Osa"/>
</dbReference>
<dbReference type="Gene3D" id="1.10.150.60">
    <property type="entry name" value="ARID DNA-binding domain"/>
    <property type="match status" value="1"/>
</dbReference>
<dbReference type="GO" id="GO:0006338">
    <property type="term" value="P:chromatin remodeling"/>
    <property type="evidence" value="ECO:0007669"/>
    <property type="project" value="InterPro"/>
</dbReference>
<evidence type="ECO:0000256" key="4">
    <source>
        <dbReference type="ARBA" id="ARBA00022853"/>
    </source>
</evidence>
<feature type="compositionally biased region" description="Basic and acidic residues" evidence="11">
    <location>
        <begin position="1149"/>
        <end position="1179"/>
    </location>
</feature>
<feature type="compositionally biased region" description="Low complexity" evidence="11">
    <location>
        <begin position="806"/>
        <end position="816"/>
    </location>
</feature>
<feature type="compositionally biased region" description="Low complexity" evidence="11">
    <location>
        <begin position="1350"/>
        <end position="1367"/>
    </location>
</feature>
<dbReference type="GO" id="GO:0031491">
    <property type="term" value="F:nucleosome binding"/>
    <property type="evidence" value="ECO:0007669"/>
    <property type="project" value="TreeGrafter"/>
</dbReference>
<feature type="region of interest" description="Disordered" evidence="11">
    <location>
        <begin position="257"/>
        <end position="293"/>
    </location>
</feature>
<keyword evidence="9" id="KW-0804">Transcription</keyword>
<evidence type="ECO:0000256" key="1">
    <source>
        <dbReference type="ARBA" id="ARBA00004123"/>
    </source>
</evidence>
<dbReference type="GO" id="GO:0016514">
    <property type="term" value="C:SWI/SNF complex"/>
    <property type="evidence" value="ECO:0007669"/>
    <property type="project" value="InterPro"/>
</dbReference>
<keyword evidence="13" id="KW-1185">Reference proteome</keyword>
<dbReference type="CDD" id="cd16876">
    <property type="entry name" value="ARID_ARID1A"/>
    <property type="match status" value="1"/>
</dbReference>
<evidence type="ECO:0000256" key="9">
    <source>
        <dbReference type="ARBA" id="ARBA00023163"/>
    </source>
</evidence>
<evidence type="ECO:0000256" key="2">
    <source>
        <dbReference type="ARBA" id="ARBA00022481"/>
    </source>
</evidence>
<protein>
    <submittedName>
        <fullName evidence="14">AT-rich interactive domain-containing protein 1A-like</fullName>
    </submittedName>
</protein>
<feature type="compositionally biased region" description="Low complexity" evidence="11">
    <location>
        <begin position="726"/>
        <end position="741"/>
    </location>
</feature>
<dbReference type="Gene3D" id="1.25.10.10">
    <property type="entry name" value="Leucine-rich Repeat Variant"/>
    <property type="match status" value="1"/>
</dbReference>
<dbReference type="OrthoDB" id="8709537at2759"/>
<dbReference type="GO" id="GO:0035060">
    <property type="term" value="C:brahma complex"/>
    <property type="evidence" value="ECO:0007669"/>
    <property type="project" value="InterPro"/>
</dbReference>
<dbReference type="PANTHER" id="PTHR12656">
    <property type="entry name" value="BRG-1 ASSOCIATED FACTOR 250 BAF250"/>
    <property type="match status" value="1"/>
</dbReference>
<keyword evidence="5" id="KW-0524">Neurogenesis</keyword>
<feature type="region of interest" description="Disordered" evidence="11">
    <location>
        <begin position="480"/>
        <end position="998"/>
    </location>
</feature>
<evidence type="ECO:0000313" key="13">
    <source>
        <dbReference type="Proteomes" id="UP000515152"/>
    </source>
</evidence>
<dbReference type="InterPro" id="IPR001606">
    <property type="entry name" value="ARID_dom"/>
</dbReference>
<feature type="compositionally biased region" description="Low complexity" evidence="11">
    <location>
        <begin position="764"/>
        <end position="773"/>
    </location>
</feature>
<dbReference type="RefSeq" id="XP_031442392.1">
    <property type="nucleotide sequence ID" value="XM_031586532.2"/>
</dbReference>
<feature type="compositionally biased region" description="Low complexity" evidence="11">
    <location>
        <begin position="1291"/>
        <end position="1311"/>
    </location>
</feature>
<feature type="compositionally biased region" description="Low complexity" evidence="11">
    <location>
        <begin position="27"/>
        <end position="43"/>
    </location>
</feature>
<evidence type="ECO:0000259" key="12">
    <source>
        <dbReference type="PROSITE" id="PS51011"/>
    </source>
</evidence>
<keyword evidence="3" id="KW-0597">Phosphoprotein</keyword>
<feature type="compositionally biased region" description="Gly residues" evidence="11">
    <location>
        <begin position="824"/>
        <end position="833"/>
    </location>
</feature>
<dbReference type="GO" id="GO:0071565">
    <property type="term" value="C:nBAF complex"/>
    <property type="evidence" value="ECO:0007669"/>
    <property type="project" value="TreeGrafter"/>
</dbReference>
<dbReference type="FunFam" id="1.10.150.60:FF:000002">
    <property type="entry name" value="AT-rich interactive domain-containing protein 1B"/>
    <property type="match status" value="1"/>
</dbReference>
<keyword evidence="4" id="KW-0156">Chromatin regulator</keyword>
<dbReference type="PANTHER" id="PTHR12656:SF12">
    <property type="entry name" value="AT-RICH INTERACTIVE DOMAIN-CONTAINING PROTEIN 1A"/>
    <property type="match status" value="1"/>
</dbReference>
<feature type="compositionally biased region" description="Low complexity" evidence="11">
    <location>
        <begin position="58"/>
        <end position="85"/>
    </location>
</feature>
<feature type="compositionally biased region" description="Polar residues" evidence="11">
    <location>
        <begin position="503"/>
        <end position="520"/>
    </location>
</feature>
<feature type="compositionally biased region" description="Low complexity" evidence="11">
    <location>
        <begin position="1183"/>
        <end position="1197"/>
    </location>
</feature>
<feature type="compositionally biased region" description="Polar residues" evidence="11">
    <location>
        <begin position="790"/>
        <end position="799"/>
    </location>
</feature>
<dbReference type="GO" id="GO:0045893">
    <property type="term" value="P:positive regulation of DNA-templated transcription"/>
    <property type="evidence" value="ECO:0007669"/>
    <property type="project" value="TreeGrafter"/>
</dbReference>
<feature type="compositionally biased region" description="Pro residues" evidence="11">
    <location>
        <begin position="528"/>
        <end position="543"/>
    </location>
</feature>
<proteinExistence type="predicted"/>
<dbReference type="InterPro" id="IPR016024">
    <property type="entry name" value="ARM-type_fold"/>
</dbReference>
<keyword evidence="10" id="KW-0539">Nucleus</keyword>
<feature type="compositionally biased region" description="Acidic residues" evidence="11">
    <location>
        <begin position="1113"/>
        <end position="1137"/>
    </location>
</feature>
<sequence length="1750" mass="188372">MQGRPSSLPDLSGSIDDLPTGTEGALSPGVSTSGVSSSQGEQSNPAQSPFSPHTSPHLPGIRGPSPSPSGSPASASASRSGPLSPVAVPGNQMPPRPPSVHSDGILHSSINQPPMGQERVYMRNPQMPSYGSPQPASALSPRQSSGGQMHAGMGPYPQNNSMANYGPQGGQYGPQGYPRGPGYNAMPNANYAGPGMGGSMNPMAGQGGGSPYGGMPPGRMVPGQMGTRPYGPGMGPNMAPNMAGMPPQVASGMCPPPGMNRKPQDGSGPPMHHGPPGNSIHRPPGYPQGMPPGMMGPGSPYSAPLNSMQGMMNQGGPYPMGGNMANNNQGMAPSPEFGMEVKMNQAQKMNNKVDGPPKTEPTKKKSSSSTTTNEKITRLYELGPEPERKMWVDRYLAFSEEKALGMTNLPAVGRKPLDLFRLYVSVKEIGGLTQVNKNKKWRELATALNVGTSSSAASSLKKQYIQCLYAFECKIERGEDPPPDLFTDNKKNQPKAQPPSPAGSGSLQGPHTPQSTSSSMAEGGDLKPPTPASTPHPQMPPMPGVRSSVNLQDPFADGGDPAFPRRNSMTPNSGYQPGMGGPGMGPYEPNKDPFGGMRKAGEQFMGPGQGPNPPMGEQYNRGPPGPMGNMPMAQRQQYPYGPGYEQRIKHTLPLSSSPSLPHSIRHRPEAGMGPDGAMGPGGPQPNMMPSNAEAGMYSPNRPPHQQRHDSYGNQYPGQGPPPGGPYPNQQPGMYPQQQPNYKRTADGGYGPPAKRHEGEMYNVPFSGGQQPQPSQGPPQGPPNAPQSQQEMYNQYNQFPGSERRPPGQQGQFPFPFGRERGPPTSGGGGGGGPNAQPSMPPQMMPSVTDGPQGPLWQGRNDLSYANYPNRQGPPGMPGQGPGYHGMNRSEDMMPSDQRMNHEGPWPPHMNQRQPPYGPGGSGPPVSRALQPNYQNQNHIPQVSSPGPMPRAMESRTSPSKPPYMHSGSPGMKIQKAGPPVPASHISHPPAQPPLIRRDVAFPPGSIEASQPVLKPRRRLTTKDIGTPEAWRVMMSLKSGLLAESTWALDTINILLYDDNSISTFNLCQLPGFLELVVEYFRHCLIEIFGILKEYELGDPRQRTLIDPNAVDPESSDDEFPLDMDDVDEDEDDEEDEVREVKSTDVTLEVEVKQEKDESAPVKKGSEKSEMDNGHERKEEDESSSSSSKEPRASSPSAQDNTAPQDRPKQASKFDKRPIKVMRKKNPFPGGCSSKLGRRETFDSGLLHWSAGGGDTTDHIQTHFEIRSDPLVSHKRLHISASQKRQRITEDAAATTATMTTAAPSTAITTMADQSNEEASRKKQLAEEKAEQQEQQRSSSEEMVSAKTERSPAASVTAPSAASSTAVTMDDILSSRHNSGDGTTAGAVTGSSNGSVDMKDDSRMFSINFGRLRPGSCMPVLEDEPHSKDETPLGTLSDWQDSLARRCICVSNIVRSLSFVPGNDHEMSKHPGLLLLLSRLVLLHHWHPERKQAPVTYEKEEEEDEGVSCERDEWWWDCLEVLRENCLVTLANISGQLDLSIYSESICLPLLDGLLHWAVCPSAEAMDPFPSLGLSGELSPQRLVLEALSKLSIQDNNVDLILATPPFGRLEKLFGTLVRLVGERKVPVCREMAVVLLANLAQGDSMAARAIAVQKASVGNLLGFLEDSLAATQFQQSQGALVQHMQAHFEPTSVDMMRRAARALHALARVEENHSEFTLYESRLLDISVSPLMNSLVSHVICDVLFLVGKS</sequence>
<dbReference type="Pfam" id="PF12031">
    <property type="entry name" value="BAF250_C"/>
    <property type="match status" value="1"/>
</dbReference>
<dbReference type="GeneID" id="105903615"/>
<feature type="compositionally biased region" description="Low complexity" evidence="11">
    <location>
        <begin position="652"/>
        <end position="661"/>
    </location>
</feature>
<comment type="subcellular location">
    <subcellularLocation>
        <location evidence="1">Nucleus</location>
    </subcellularLocation>
</comment>
<evidence type="ECO:0000256" key="11">
    <source>
        <dbReference type="SAM" id="MobiDB-lite"/>
    </source>
</evidence>
<gene>
    <name evidence="14" type="primary">LOC105903615</name>
</gene>
<reference evidence="14" key="1">
    <citation type="submission" date="2025-08" db="UniProtKB">
        <authorList>
            <consortium name="RefSeq"/>
        </authorList>
    </citation>
    <scope>IDENTIFICATION</scope>
</reference>
<feature type="compositionally biased region" description="Basic and acidic residues" evidence="11">
    <location>
        <begin position="1317"/>
        <end position="1333"/>
    </location>
</feature>
<dbReference type="SUPFAM" id="SSF46774">
    <property type="entry name" value="ARID-like"/>
    <property type="match status" value="1"/>
</dbReference>
<dbReference type="InterPro" id="IPR030094">
    <property type="entry name" value="ARID1A_ARID_BRIGHT_DNA-bd"/>
</dbReference>
<feature type="region of interest" description="Disordered" evidence="11">
    <location>
        <begin position="1279"/>
        <end position="1399"/>
    </location>
</feature>
<evidence type="ECO:0000256" key="7">
    <source>
        <dbReference type="ARBA" id="ARBA00023015"/>
    </source>
</evidence>
<evidence type="ECO:0000256" key="8">
    <source>
        <dbReference type="ARBA" id="ARBA00023125"/>
    </source>
</evidence>
<keyword evidence="7" id="KW-0805">Transcription regulation</keyword>
<feature type="compositionally biased region" description="Polar residues" evidence="11">
    <location>
        <begin position="929"/>
        <end position="944"/>
    </location>
</feature>
<evidence type="ECO:0000256" key="10">
    <source>
        <dbReference type="ARBA" id="ARBA00023242"/>
    </source>
</evidence>
<dbReference type="GO" id="GO:0005654">
    <property type="term" value="C:nucleoplasm"/>
    <property type="evidence" value="ECO:0007669"/>
    <property type="project" value="TreeGrafter"/>
</dbReference>
<dbReference type="SUPFAM" id="SSF48371">
    <property type="entry name" value="ARM repeat"/>
    <property type="match status" value="1"/>
</dbReference>
<keyword evidence="6" id="KW-0007">Acetylation</keyword>
<dbReference type="GO" id="GO:0003677">
    <property type="term" value="F:DNA binding"/>
    <property type="evidence" value="ECO:0007669"/>
    <property type="project" value="UniProtKB-KW"/>
</dbReference>
<feature type="compositionally biased region" description="Polar residues" evidence="11">
    <location>
        <begin position="44"/>
        <end position="54"/>
    </location>
</feature>
<dbReference type="Pfam" id="PF01388">
    <property type="entry name" value="ARID"/>
    <property type="match status" value="1"/>
</dbReference>
<dbReference type="KEGG" id="char:105903615"/>
<dbReference type="InterPro" id="IPR033388">
    <property type="entry name" value="BAF250_C"/>
</dbReference>
<feature type="region of interest" description="Disordered" evidence="11">
    <location>
        <begin position="349"/>
        <end position="375"/>
    </location>
</feature>
<feature type="region of interest" description="Disordered" evidence="11">
    <location>
        <begin position="1103"/>
        <end position="1236"/>
    </location>
</feature>
<dbReference type="SMART" id="SM00501">
    <property type="entry name" value="BRIGHT"/>
    <property type="match status" value="1"/>
</dbReference>
<dbReference type="Proteomes" id="UP000515152">
    <property type="component" value="Chromosome 19"/>
</dbReference>
<feature type="compositionally biased region" description="Pro residues" evidence="11">
    <location>
        <begin position="774"/>
        <end position="784"/>
    </location>
</feature>
<evidence type="ECO:0000313" key="14">
    <source>
        <dbReference type="RefSeq" id="XP_031442392.1"/>
    </source>
</evidence>
<evidence type="ECO:0000256" key="3">
    <source>
        <dbReference type="ARBA" id="ARBA00022553"/>
    </source>
</evidence>
<dbReference type="SMART" id="SM01014">
    <property type="entry name" value="ARID"/>
    <property type="match status" value="1"/>
</dbReference>
<organism evidence="13 14">
    <name type="scientific">Clupea harengus</name>
    <name type="common">Atlantic herring</name>
    <dbReference type="NCBI Taxonomy" id="7950"/>
    <lineage>
        <taxon>Eukaryota</taxon>
        <taxon>Metazoa</taxon>
        <taxon>Chordata</taxon>
        <taxon>Craniata</taxon>
        <taxon>Vertebrata</taxon>
        <taxon>Euteleostomi</taxon>
        <taxon>Actinopterygii</taxon>
        <taxon>Neopterygii</taxon>
        <taxon>Teleostei</taxon>
        <taxon>Clupei</taxon>
        <taxon>Clupeiformes</taxon>
        <taxon>Clupeoidei</taxon>
        <taxon>Clupeidae</taxon>
        <taxon>Clupea</taxon>
    </lineage>
</organism>
<keyword evidence="2" id="KW-0488">Methylation</keyword>
<dbReference type="GO" id="GO:0007399">
    <property type="term" value="P:nervous system development"/>
    <property type="evidence" value="ECO:0007669"/>
    <property type="project" value="UniProtKB-KW"/>
</dbReference>
<dbReference type="InterPro" id="IPR011989">
    <property type="entry name" value="ARM-like"/>
</dbReference>
<name>A0A6P8H3Z8_CLUHA</name>
<dbReference type="GO" id="GO:0006357">
    <property type="term" value="P:regulation of transcription by RNA polymerase II"/>
    <property type="evidence" value="ECO:0007669"/>
    <property type="project" value="TreeGrafter"/>
</dbReference>
<dbReference type="PROSITE" id="PS51011">
    <property type="entry name" value="ARID"/>
    <property type="match status" value="1"/>
</dbReference>
<evidence type="ECO:0000256" key="5">
    <source>
        <dbReference type="ARBA" id="ARBA00022902"/>
    </source>
</evidence>
<dbReference type="InterPro" id="IPR036431">
    <property type="entry name" value="ARID_dom_sf"/>
</dbReference>